<dbReference type="Proteomes" id="UP000236173">
    <property type="component" value="Unassembled WGS sequence"/>
</dbReference>
<dbReference type="PANTHER" id="PTHR43710">
    <property type="entry name" value="2-HYDROXYACYL-COA LYASE"/>
    <property type="match status" value="1"/>
</dbReference>
<proteinExistence type="predicted"/>
<dbReference type="Gene3D" id="3.40.50.970">
    <property type="match status" value="2"/>
</dbReference>
<organism evidence="6 7">
    <name type="scientific">Candidatus Fervidibacter japonicus</name>
    <dbReference type="NCBI Taxonomy" id="2035412"/>
    <lineage>
        <taxon>Bacteria</taxon>
        <taxon>Candidatus Fervidibacterota</taxon>
        <taxon>Candidatus Fervidibacter</taxon>
    </lineage>
</organism>
<evidence type="ECO:0000313" key="6">
    <source>
        <dbReference type="EMBL" id="GBC98854.1"/>
    </source>
</evidence>
<keyword evidence="3" id="KW-0411">Iron-sulfur</keyword>
<dbReference type="PIRSF" id="PIRSF006439">
    <property type="entry name" value="Indolepyruvate_ferr_oxidored"/>
    <property type="match status" value="1"/>
</dbReference>
<comment type="cofactor">
    <cofactor evidence="3">
        <name>[4Fe-4S] cluster</name>
        <dbReference type="ChEBI" id="CHEBI:49883"/>
    </cofactor>
    <text evidence="3">Binds 2 [4Fe-4S] clusters. In this family the first cluster has a non-standard and varying [4Fe-4S] binding motif CX(2)CX(2)CX(4-5)CP.</text>
</comment>
<comment type="caution">
    <text evidence="6">The sequence shown here is derived from an EMBL/GenBank/DDBJ whole genome shotgun (WGS) entry which is preliminary data.</text>
</comment>
<dbReference type="GO" id="GO:0051539">
    <property type="term" value="F:4 iron, 4 sulfur cluster binding"/>
    <property type="evidence" value="ECO:0007669"/>
    <property type="project" value="UniProtKB-UniRule"/>
</dbReference>
<dbReference type="EC" id="1.2.7.8" evidence="3"/>
<dbReference type="InterPro" id="IPR029061">
    <property type="entry name" value="THDP-binding"/>
</dbReference>
<dbReference type="GO" id="GO:0030976">
    <property type="term" value="F:thiamine pyrophosphate binding"/>
    <property type="evidence" value="ECO:0007669"/>
    <property type="project" value="InterPro"/>
</dbReference>
<evidence type="ECO:0000256" key="1">
    <source>
        <dbReference type="ARBA" id="ARBA00022723"/>
    </source>
</evidence>
<dbReference type="InterPro" id="IPR002880">
    <property type="entry name" value="Pyrv_Fd/Flavodoxin_OxRdtase_N"/>
</dbReference>
<evidence type="ECO:0000313" key="7">
    <source>
        <dbReference type="Proteomes" id="UP000236173"/>
    </source>
</evidence>
<dbReference type="Pfam" id="PF02775">
    <property type="entry name" value="TPP_enzyme_C"/>
    <property type="match status" value="1"/>
</dbReference>
<reference evidence="7" key="1">
    <citation type="submission" date="2017-09" db="EMBL/GenBank/DDBJ databases">
        <title>Metaegenomics of thermophilic ammonia-oxidizing enrichment culture.</title>
        <authorList>
            <person name="Kato S."/>
            <person name="Suzuki K."/>
        </authorList>
    </citation>
    <scope>NUCLEOTIDE SEQUENCE [LARGE SCALE GENOMIC DNA]</scope>
</reference>
<protein>
    <recommendedName>
        <fullName evidence="3">Indolepyruvate oxidoreductase subunit IorA</fullName>
        <shortName evidence="3">IOR</shortName>
        <ecNumber evidence="3">1.2.7.8</ecNumber>
    </recommendedName>
    <alternativeName>
        <fullName evidence="3">Indolepyruvate ferredoxin oxidoreductase subunit alpha</fullName>
    </alternativeName>
</protein>
<keyword evidence="3" id="KW-0813">Transport</keyword>
<evidence type="ECO:0000256" key="3">
    <source>
        <dbReference type="PIRNR" id="PIRNR006439"/>
    </source>
</evidence>
<dbReference type="GO" id="GO:0046872">
    <property type="term" value="F:metal ion binding"/>
    <property type="evidence" value="ECO:0007669"/>
    <property type="project" value="UniProtKB-UniRule"/>
</dbReference>
<gene>
    <name evidence="6" type="ORF">HRbin17_01371</name>
</gene>
<dbReference type="PANTHER" id="PTHR43710:SF6">
    <property type="entry name" value="INDOLEPYRUVATE OXIDOREDUCTASE SUBUNIT IORA"/>
    <property type="match status" value="1"/>
</dbReference>
<dbReference type="InterPro" id="IPR017721">
    <property type="entry name" value="IorA"/>
</dbReference>
<keyword evidence="1 3" id="KW-0479">Metal-binding</keyword>
<sequence length="564" mass="59222">MGRLMTGEEALAWGAWCAGVRFVTGYPGTPSKGLFAALQTLAASQPNNAPSFHWAANEKVALELAIGATLAGQPALVCVKSVGGNVLLDALMTVNLTGVPTPLVIALGDDPSAWHSQNEQDTRWLALMSELPLLEPVSVSEAAQTMHTAFQIAAAFALPVIVRFTKAFATANEERDEPVAGLSPVTTPQRPSLPSIASGGNAVTLHAALHEKVRRLQSVWDTSPLNAATGDGSIAVIGVGFCATKVRQVLAALQPFLPPLRCVALATTHPLPRNWLLSALAGATVALVVEDGEPLVEMQLKALAHEARLPCAVRGKLTGELPREGELTLRRIGVALQAFSEVPADAVAALPDPQRPQGFTLRFCDGCPYPPLLDALVAACQQLGVEPVVASDPGCSIVAIGAPYELVRIKHSMGGAVNFIAALAKLERDPQRRYIALVGDSDFFHGALLGILNAVCWQAPMAVIVADNGGAAFTGGQPHLGSGFDATGNFTPSLRMEALLTAAGVPTRVVSSFDTAALRDAVRWLLDYGDGVRALVVREPCPFVPVWTAHGLRPQKTDGKIVGE</sequence>
<feature type="domain" description="Pyruvate flavodoxin/ferredoxin oxidoreductase pyrimidine binding" evidence="4">
    <location>
        <begin position="15"/>
        <end position="174"/>
    </location>
</feature>
<comment type="catalytic activity">
    <reaction evidence="3">
        <text>indole-3-pyruvate + 2 oxidized [2Fe-2S]-[ferredoxin] + CoA = (indol-3-yl)acetyl-CoA + 2 reduced [2Fe-2S]-[ferredoxin] + CO2 + H(+)</text>
        <dbReference type="Rhea" id="RHEA:12645"/>
        <dbReference type="Rhea" id="RHEA-COMP:10000"/>
        <dbReference type="Rhea" id="RHEA-COMP:10001"/>
        <dbReference type="ChEBI" id="CHEBI:15378"/>
        <dbReference type="ChEBI" id="CHEBI:16526"/>
        <dbReference type="ChEBI" id="CHEBI:17640"/>
        <dbReference type="ChEBI" id="CHEBI:33737"/>
        <dbReference type="ChEBI" id="CHEBI:33738"/>
        <dbReference type="ChEBI" id="CHEBI:57271"/>
        <dbReference type="ChEBI" id="CHEBI:57287"/>
        <dbReference type="EC" id="1.2.7.8"/>
    </reaction>
</comment>
<dbReference type="InterPro" id="IPR011766">
    <property type="entry name" value="TPP_enzyme_TPP-bd"/>
</dbReference>
<dbReference type="InterPro" id="IPR045025">
    <property type="entry name" value="HACL1-like"/>
</dbReference>
<keyword evidence="2 3" id="KW-0560">Oxidoreductase</keyword>
<comment type="function">
    <text evidence="3">Catalyzes the ferredoxin-dependent oxidative decarboxylation of arylpyruvates.</text>
</comment>
<dbReference type="EMBL" id="BEHT01000016">
    <property type="protein sequence ID" value="GBC98854.1"/>
    <property type="molecule type" value="Genomic_DNA"/>
</dbReference>
<keyword evidence="3" id="KW-0249">Electron transport</keyword>
<dbReference type="CDD" id="cd07034">
    <property type="entry name" value="TPP_PYR_PFOR_IOR-alpha_like"/>
    <property type="match status" value="1"/>
</dbReference>
<dbReference type="Pfam" id="PF01855">
    <property type="entry name" value="POR_N"/>
    <property type="match status" value="1"/>
</dbReference>
<evidence type="ECO:0000256" key="2">
    <source>
        <dbReference type="ARBA" id="ARBA00023002"/>
    </source>
</evidence>
<dbReference type="GO" id="GO:0043805">
    <property type="term" value="F:indolepyruvate ferredoxin oxidoreductase activity"/>
    <property type="evidence" value="ECO:0007669"/>
    <property type="project" value="UniProtKB-UniRule"/>
</dbReference>
<keyword evidence="3" id="KW-0004">4Fe-4S</keyword>
<evidence type="ECO:0000259" key="5">
    <source>
        <dbReference type="Pfam" id="PF02775"/>
    </source>
</evidence>
<accession>A0A2H5XCF6</accession>
<evidence type="ECO:0000259" key="4">
    <source>
        <dbReference type="Pfam" id="PF01855"/>
    </source>
</evidence>
<name>A0A2H5XCF6_9BACT</name>
<feature type="domain" description="Thiamine pyrophosphate enzyme TPP-binding" evidence="5">
    <location>
        <begin position="412"/>
        <end position="527"/>
    </location>
</feature>
<dbReference type="SUPFAM" id="SSF52518">
    <property type="entry name" value="Thiamin diphosphate-binding fold (THDP-binding)"/>
    <property type="match status" value="2"/>
</dbReference>
<dbReference type="AlphaFoldDB" id="A0A2H5XCF6"/>
<keyword evidence="3" id="KW-0408">Iron</keyword>